<dbReference type="PROSITE" id="PS51257">
    <property type="entry name" value="PROKAR_LIPOPROTEIN"/>
    <property type="match status" value="1"/>
</dbReference>
<protein>
    <submittedName>
        <fullName evidence="3">Foldase protein PrsA</fullName>
    </submittedName>
</protein>
<dbReference type="Proteomes" id="UP000198838">
    <property type="component" value="Unassembled WGS sequence"/>
</dbReference>
<gene>
    <name evidence="3" type="ORF">SAMN05216249_10590</name>
</gene>
<feature type="chain" id="PRO_5011446603" evidence="2">
    <location>
        <begin position="25"/>
        <end position="360"/>
    </location>
</feature>
<accession>A0A1I0X0Q0</accession>
<proteinExistence type="predicted"/>
<evidence type="ECO:0000256" key="1">
    <source>
        <dbReference type="SAM" id="MobiDB-lite"/>
    </source>
</evidence>
<dbReference type="AlphaFoldDB" id="A0A1I0X0Q0"/>
<organism evidence="3 4">
    <name type="scientific">Acetitomaculum ruminis DSM 5522</name>
    <dbReference type="NCBI Taxonomy" id="1120918"/>
    <lineage>
        <taxon>Bacteria</taxon>
        <taxon>Bacillati</taxon>
        <taxon>Bacillota</taxon>
        <taxon>Clostridia</taxon>
        <taxon>Lachnospirales</taxon>
        <taxon>Lachnospiraceae</taxon>
        <taxon>Acetitomaculum</taxon>
    </lineage>
</organism>
<evidence type="ECO:0000313" key="3">
    <source>
        <dbReference type="EMBL" id="SFA93926.1"/>
    </source>
</evidence>
<feature type="region of interest" description="Disordered" evidence="1">
    <location>
        <begin position="235"/>
        <end position="268"/>
    </location>
</feature>
<keyword evidence="4" id="KW-1185">Reference proteome</keyword>
<evidence type="ECO:0000313" key="4">
    <source>
        <dbReference type="Proteomes" id="UP000198838"/>
    </source>
</evidence>
<dbReference type="STRING" id="1120918.SAMN05216249_10590"/>
<reference evidence="3 4" key="1">
    <citation type="submission" date="2016-10" db="EMBL/GenBank/DDBJ databases">
        <authorList>
            <person name="de Groot N.N."/>
        </authorList>
    </citation>
    <scope>NUCLEOTIDE SEQUENCE [LARGE SCALE GENOMIC DNA]</scope>
    <source>
        <strain evidence="3 4">DSM 5522</strain>
    </source>
</reference>
<sequence length="360" mass="40689">MYNLKRKFCLIMIMAIMSMTIFTGCSNINPNDTVATLDKKNIRMGVASFMAKYQQASYDQYKQWFGEDMWSKDISGNGSTLTETVKENVLEELEEFYLLDAHKADYNIEDITGDELKSIEKAAEKFIKANTDKAIKQMGTSKEDVVEYLRLYTIKNKMHAAIIADVDTNVSDEEAAQKTVSYVKIETTTTDDDGNQKDLSADEIKALKDKANSILNEAKNGGDLEELIKEDGYSVDTHSYDVNPAKEDSKEGDEEDSEESSTDDTMKPVEEAANALTKEGSYADLVTSDDAIYIVRLDSLFDKEATNDKKEEIVSKRQDDKYQEVLDGWKKDAKWEVNNSVWDKLNFDTPFSITTDETAK</sequence>
<feature type="signal peptide" evidence="2">
    <location>
        <begin position="1"/>
        <end position="24"/>
    </location>
</feature>
<evidence type="ECO:0000256" key="2">
    <source>
        <dbReference type="SAM" id="SignalP"/>
    </source>
</evidence>
<dbReference type="GO" id="GO:0003755">
    <property type="term" value="F:peptidyl-prolyl cis-trans isomerase activity"/>
    <property type="evidence" value="ECO:0007669"/>
    <property type="project" value="InterPro"/>
</dbReference>
<keyword evidence="2" id="KW-0732">Signal</keyword>
<dbReference type="RefSeq" id="WP_092871181.1">
    <property type="nucleotide sequence ID" value="NZ_FOJY01000005.1"/>
</dbReference>
<dbReference type="EMBL" id="FOJY01000005">
    <property type="protein sequence ID" value="SFA93926.1"/>
    <property type="molecule type" value="Genomic_DNA"/>
</dbReference>
<name>A0A1I0X0Q0_9FIRM</name>
<dbReference type="OrthoDB" id="1766385at2"/>
<dbReference type="Gene3D" id="3.10.50.40">
    <property type="match status" value="1"/>
</dbReference>
<feature type="compositionally biased region" description="Acidic residues" evidence="1">
    <location>
        <begin position="250"/>
        <end position="262"/>
    </location>
</feature>
<dbReference type="InterPro" id="IPR046357">
    <property type="entry name" value="PPIase_dom_sf"/>
</dbReference>